<dbReference type="eggNOG" id="COG0038">
    <property type="taxonomic scope" value="Bacteria"/>
</dbReference>
<dbReference type="PANTHER" id="PTHR43427:SF6">
    <property type="entry name" value="CHLORIDE CHANNEL PROTEIN CLC-E"/>
    <property type="match status" value="1"/>
</dbReference>
<sequence length="589" mass="60854">MWRFLPSTPDPEELKELGRATREVLLVSALVGALAGLAAVVFDWSVFTLLELFRDFPLWTAAIIPPAGMLAAHVIMRTIGGGASPSTSDEYFKRFHQEGGVLGGKPFRGRVIASIVALGTGNMLGLEGPAIYLGASAGSTVQRRLPRLFGRIDHRLLLVAGAAGGVAAVFRAPATGAIFAIESPYQGDLAHSSLLPALIGASTGYVTFSIILGNEPLFPVTGPADVMVPQLAIALLVGALAGLVARWGASAIALAKRLSTRGPDWRRLLLAGVVISGTSVAVRMAADTSGVLGPGYGLVNWALEDNRAIWALVVILVARNLGTAAAVAGGIPGGLFVPLVVAGALLGRLTGELIGSNNSTLFPVIGIAAVLGAGYRVPLASVMFVAETTGRPGFVVPGLLAAVAAELMMGNHSFTAYQKKAQLIAGQRGGLGAQRAIEPLSSDGSDVPPPGGAPPARRPRRTGDTPISEVPARPAAGETSRPKLVDQRNDTSEIQQLATGGVRQSTGEVRHLTGEMKTITGQGQVEGPAPVEATELPAVESPLPPAAPPPTLPGEVSRRGTRPWIAHDEGAATADDEPNDPFPEDFDHT</sequence>
<dbReference type="InterPro" id="IPR050368">
    <property type="entry name" value="ClC-type_chloride_channel"/>
</dbReference>
<dbReference type="GO" id="GO:0034707">
    <property type="term" value="C:chloride channel complex"/>
    <property type="evidence" value="ECO:0007669"/>
    <property type="project" value="UniProtKB-KW"/>
</dbReference>
<dbReference type="InterPro" id="IPR001807">
    <property type="entry name" value="ClC"/>
</dbReference>
<evidence type="ECO:0000256" key="5">
    <source>
        <dbReference type="ARBA" id="ARBA00023065"/>
    </source>
</evidence>
<evidence type="ECO:0000256" key="3">
    <source>
        <dbReference type="ARBA" id="ARBA00022692"/>
    </source>
</evidence>
<feature type="compositionally biased region" description="Basic and acidic residues" evidence="10">
    <location>
        <begin position="480"/>
        <end position="490"/>
    </location>
</feature>
<feature type="compositionally biased region" description="Acidic residues" evidence="10">
    <location>
        <begin position="574"/>
        <end position="589"/>
    </location>
</feature>
<feature type="transmembrane region" description="Helical" evidence="11">
    <location>
        <begin position="267"/>
        <end position="286"/>
    </location>
</feature>
<dbReference type="CDD" id="cd00400">
    <property type="entry name" value="Voltage_gated_ClC"/>
    <property type="match status" value="1"/>
</dbReference>
<dbReference type="PRINTS" id="PR00762">
    <property type="entry name" value="CLCHANNEL"/>
</dbReference>
<proteinExistence type="predicted"/>
<keyword evidence="8" id="KW-0868">Chloride</keyword>
<evidence type="ECO:0000256" key="6">
    <source>
        <dbReference type="ARBA" id="ARBA00023136"/>
    </source>
</evidence>
<comment type="caution">
    <text evidence="12">The sequence shown here is derived from an EMBL/GenBank/DDBJ whole genome shotgun (WGS) entry which is preliminary data.</text>
</comment>
<feature type="compositionally biased region" description="Pro residues" evidence="10">
    <location>
        <begin position="542"/>
        <end position="552"/>
    </location>
</feature>
<feature type="transmembrane region" description="Helical" evidence="11">
    <location>
        <begin position="24"/>
        <end position="44"/>
    </location>
</feature>
<keyword evidence="5" id="KW-0406">Ion transport</keyword>
<accession>R4Z5J5</accession>
<gene>
    <name evidence="12" type="ORF">BN381_30008</name>
</gene>
<feature type="transmembrane region" description="Helical" evidence="11">
    <location>
        <begin position="324"/>
        <end position="349"/>
    </location>
</feature>
<keyword evidence="9" id="KW-0407">Ion channel</keyword>
<evidence type="ECO:0000256" key="9">
    <source>
        <dbReference type="ARBA" id="ARBA00023303"/>
    </source>
</evidence>
<organism evidence="12 13">
    <name type="scientific">Candidatus Neomicrothrix parvicella RN1</name>
    <dbReference type="NCBI Taxonomy" id="1229780"/>
    <lineage>
        <taxon>Bacteria</taxon>
        <taxon>Bacillati</taxon>
        <taxon>Actinomycetota</taxon>
        <taxon>Acidimicrobiia</taxon>
        <taxon>Acidimicrobiales</taxon>
        <taxon>Microthrixaceae</taxon>
        <taxon>Candidatus Neomicrothrix</taxon>
    </lineage>
</organism>
<dbReference type="InterPro" id="IPR014743">
    <property type="entry name" value="Cl-channel_core"/>
</dbReference>
<dbReference type="OrthoDB" id="9812438at2"/>
<evidence type="ECO:0000256" key="10">
    <source>
        <dbReference type="SAM" id="MobiDB-lite"/>
    </source>
</evidence>
<dbReference type="HOGENOM" id="CLU_015263_5_3_11"/>
<evidence type="ECO:0000256" key="4">
    <source>
        <dbReference type="ARBA" id="ARBA00022989"/>
    </source>
</evidence>
<feature type="region of interest" description="Disordered" evidence="10">
    <location>
        <begin position="539"/>
        <end position="589"/>
    </location>
</feature>
<dbReference type="Gene3D" id="1.10.3080.10">
    <property type="entry name" value="Clc chloride channel"/>
    <property type="match status" value="1"/>
</dbReference>
<dbReference type="PANTHER" id="PTHR43427">
    <property type="entry name" value="CHLORIDE CHANNEL PROTEIN CLC-E"/>
    <property type="match status" value="1"/>
</dbReference>
<evidence type="ECO:0000256" key="2">
    <source>
        <dbReference type="ARBA" id="ARBA00022448"/>
    </source>
</evidence>
<evidence type="ECO:0000256" key="8">
    <source>
        <dbReference type="ARBA" id="ARBA00023214"/>
    </source>
</evidence>
<keyword evidence="13" id="KW-1185">Reference proteome</keyword>
<dbReference type="STRING" id="1229780.BN381_30008"/>
<evidence type="ECO:0008006" key="14">
    <source>
        <dbReference type="Google" id="ProtNLM"/>
    </source>
</evidence>
<name>R4Z5J5_9ACTN</name>
<keyword evidence="3 11" id="KW-0812">Transmembrane</keyword>
<dbReference type="RefSeq" id="WP_012226976.1">
    <property type="nucleotide sequence ID" value="NZ_HG422565.1"/>
</dbReference>
<feature type="transmembrane region" description="Helical" evidence="11">
    <location>
        <begin position="193"/>
        <end position="212"/>
    </location>
</feature>
<keyword evidence="7" id="KW-0869">Chloride channel</keyword>
<feature type="region of interest" description="Disordered" evidence="10">
    <location>
        <begin position="438"/>
        <end position="490"/>
    </location>
</feature>
<evidence type="ECO:0000313" key="12">
    <source>
        <dbReference type="EMBL" id="CCM63812.1"/>
    </source>
</evidence>
<evidence type="ECO:0000256" key="7">
    <source>
        <dbReference type="ARBA" id="ARBA00023173"/>
    </source>
</evidence>
<dbReference type="Pfam" id="PF00654">
    <property type="entry name" value="Voltage_CLC"/>
    <property type="match status" value="1"/>
</dbReference>
<feature type="transmembrane region" description="Helical" evidence="11">
    <location>
        <begin position="361"/>
        <end position="386"/>
    </location>
</feature>
<dbReference type="EMBL" id="CANL01000023">
    <property type="protein sequence ID" value="CCM63812.1"/>
    <property type="molecule type" value="Genomic_DNA"/>
</dbReference>
<feature type="transmembrane region" description="Helical" evidence="11">
    <location>
        <begin position="56"/>
        <end position="76"/>
    </location>
</feature>
<feature type="transmembrane region" description="Helical" evidence="11">
    <location>
        <begin position="111"/>
        <end position="135"/>
    </location>
</feature>
<dbReference type="AlphaFoldDB" id="R4Z5J5"/>
<evidence type="ECO:0000256" key="11">
    <source>
        <dbReference type="SAM" id="Phobius"/>
    </source>
</evidence>
<keyword evidence="4 11" id="KW-1133">Transmembrane helix</keyword>
<dbReference type="GO" id="GO:0005254">
    <property type="term" value="F:chloride channel activity"/>
    <property type="evidence" value="ECO:0007669"/>
    <property type="project" value="UniProtKB-KW"/>
</dbReference>
<comment type="subcellular location">
    <subcellularLocation>
        <location evidence="1">Membrane</location>
        <topology evidence="1">Multi-pass membrane protein</topology>
    </subcellularLocation>
</comment>
<dbReference type="SUPFAM" id="SSF81340">
    <property type="entry name" value="Clc chloride channel"/>
    <property type="match status" value="1"/>
</dbReference>
<dbReference type="Proteomes" id="UP000018291">
    <property type="component" value="Unassembled WGS sequence"/>
</dbReference>
<protein>
    <recommendedName>
        <fullName evidence="14">Chloride channel protein</fullName>
    </recommendedName>
</protein>
<keyword evidence="6 11" id="KW-0472">Membrane</keyword>
<reference evidence="12 13" key="1">
    <citation type="journal article" date="2013" name="ISME J.">
        <title>Metabolic model for the filamentous 'Candidatus Microthrix parvicella' based on genomic and metagenomic analyses.</title>
        <authorList>
            <person name="Jon McIlroy S."/>
            <person name="Kristiansen R."/>
            <person name="Albertsen M."/>
            <person name="Michael Karst S."/>
            <person name="Rossetti S."/>
            <person name="Lund Nielsen J."/>
            <person name="Tandoi V."/>
            <person name="James Seviour R."/>
            <person name="Nielsen P.H."/>
        </authorList>
    </citation>
    <scope>NUCLEOTIDE SEQUENCE [LARGE SCALE GENOMIC DNA]</scope>
    <source>
        <strain evidence="12 13">RN1</strain>
    </source>
</reference>
<feature type="transmembrane region" description="Helical" evidence="11">
    <location>
        <begin position="155"/>
        <end position="181"/>
    </location>
</feature>
<keyword evidence="2" id="KW-0813">Transport</keyword>
<evidence type="ECO:0000313" key="13">
    <source>
        <dbReference type="Proteomes" id="UP000018291"/>
    </source>
</evidence>
<evidence type="ECO:0000256" key="1">
    <source>
        <dbReference type="ARBA" id="ARBA00004141"/>
    </source>
</evidence>
<feature type="transmembrane region" description="Helical" evidence="11">
    <location>
        <begin position="232"/>
        <end position="255"/>
    </location>
</feature>